<keyword evidence="4 5" id="KW-0472">Membrane</keyword>
<dbReference type="STRING" id="1280837.A0A316VNZ0"/>
<dbReference type="FunCoup" id="A0A316VNZ0">
    <property type="interactions" value="141"/>
</dbReference>
<dbReference type="AlphaFoldDB" id="A0A316VNZ0"/>
<dbReference type="EMBL" id="KZ819602">
    <property type="protein sequence ID" value="PWN37841.1"/>
    <property type="molecule type" value="Genomic_DNA"/>
</dbReference>
<feature type="transmembrane region" description="Helical" evidence="5">
    <location>
        <begin position="113"/>
        <end position="131"/>
    </location>
</feature>
<dbReference type="GeneID" id="37017761"/>
<dbReference type="GO" id="GO:0030026">
    <property type="term" value="P:intracellular manganese ion homeostasis"/>
    <property type="evidence" value="ECO:0007669"/>
    <property type="project" value="TreeGrafter"/>
</dbReference>
<evidence type="ECO:0000313" key="6">
    <source>
        <dbReference type="EMBL" id="PWN37841.1"/>
    </source>
</evidence>
<keyword evidence="3 5" id="KW-1133">Transmembrane helix</keyword>
<dbReference type="PRINTS" id="PR00447">
    <property type="entry name" value="NATRESASSCMP"/>
</dbReference>
<protein>
    <submittedName>
        <fullName evidence="6">Natural resistance-associated macrophage protein</fullName>
    </submittedName>
</protein>
<accession>A0A316VNZ0</accession>
<proteinExistence type="predicted"/>
<dbReference type="GO" id="GO:0034755">
    <property type="term" value="P:iron ion transmembrane transport"/>
    <property type="evidence" value="ECO:0007669"/>
    <property type="project" value="TreeGrafter"/>
</dbReference>
<reference evidence="6 7" key="1">
    <citation type="journal article" date="2018" name="Mol. Biol. Evol.">
        <title>Broad Genomic Sampling Reveals a Smut Pathogenic Ancestry of the Fungal Clade Ustilaginomycotina.</title>
        <authorList>
            <person name="Kijpornyongpan T."/>
            <person name="Mondo S.J."/>
            <person name="Barry K."/>
            <person name="Sandor L."/>
            <person name="Lee J."/>
            <person name="Lipzen A."/>
            <person name="Pangilinan J."/>
            <person name="LaButti K."/>
            <person name="Hainaut M."/>
            <person name="Henrissat B."/>
            <person name="Grigoriev I.V."/>
            <person name="Spatafora J.W."/>
            <person name="Aime M.C."/>
        </authorList>
    </citation>
    <scope>NUCLEOTIDE SEQUENCE [LARGE SCALE GENOMIC DNA]</scope>
    <source>
        <strain evidence="6 7">MCA 3882</strain>
    </source>
</reference>
<evidence type="ECO:0000256" key="2">
    <source>
        <dbReference type="ARBA" id="ARBA00022692"/>
    </source>
</evidence>
<dbReference type="InterPro" id="IPR001046">
    <property type="entry name" value="NRAMP_fam"/>
</dbReference>
<dbReference type="NCBIfam" id="TIGR01197">
    <property type="entry name" value="nramp"/>
    <property type="match status" value="1"/>
</dbReference>
<dbReference type="GO" id="GO:0005384">
    <property type="term" value="F:manganese ion transmembrane transporter activity"/>
    <property type="evidence" value="ECO:0007669"/>
    <property type="project" value="TreeGrafter"/>
</dbReference>
<dbReference type="RefSeq" id="XP_025358143.1">
    <property type="nucleotide sequence ID" value="XM_025495980.1"/>
</dbReference>
<feature type="non-terminal residue" evidence="6">
    <location>
        <position position="506"/>
    </location>
</feature>
<name>A0A316VNZ0_9BASI</name>
<dbReference type="GO" id="GO:0015086">
    <property type="term" value="F:cadmium ion transmembrane transporter activity"/>
    <property type="evidence" value="ECO:0007669"/>
    <property type="project" value="TreeGrafter"/>
</dbReference>
<dbReference type="Proteomes" id="UP000245771">
    <property type="component" value="Unassembled WGS sequence"/>
</dbReference>
<feature type="transmembrane region" description="Helical" evidence="5">
    <location>
        <begin position="402"/>
        <end position="428"/>
    </location>
</feature>
<keyword evidence="7" id="KW-1185">Reference proteome</keyword>
<dbReference type="Pfam" id="PF01566">
    <property type="entry name" value="Nramp"/>
    <property type="match status" value="2"/>
</dbReference>
<dbReference type="InParanoid" id="A0A316VNZ0"/>
<feature type="transmembrane region" description="Helical" evidence="5">
    <location>
        <begin position="356"/>
        <end position="382"/>
    </location>
</feature>
<dbReference type="PANTHER" id="PTHR11706:SF101">
    <property type="entry name" value="MANGANESE TRANSPORTER SMF1"/>
    <property type="match status" value="1"/>
</dbReference>
<evidence type="ECO:0000256" key="4">
    <source>
        <dbReference type="ARBA" id="ARBA00023136"/>
    </source>
</evidence>
<dbReference type="PANTHER" id="PTHR11706">
    <property type="entry name" value="SOLUTE CARRIER PROTEIN FAMILY 11 MEMBER"/>
    <property type="match status" value="1"/>
</dbReference>
<feature type="transmembrane region" description="Helical" evidence="5">
    <location>
        <begin position="50"/>
        <end position="71"/>
    </location>
</feature>
<feature type="non-terminal residue" evidence="6">
    <location>
        <position position="1"/>
    </location>
</feature>
<feature type="transmembrane region" description="Helical" evidence="5">
    <location>
        <begin position="224"/>
        <end position="243"/>
    </location>
</feature>
<feature type="transmembrane region" description="Helical" evidence="5">
    <location>
        <begin position="449"/>
        <end position="468"/>
    </location>
</feature>
<keyword evidence="2 5" id="KW-0812">Transmembrane</keyword>
<gene>
    <name evidence="6" type="ORF">FA14DRAFT_112570</name>
</gene>
<sequence length="506" mass="55816">QRWYNKALTIAKRHGAFVGPGIIASVGYTDPGNWVTDLAAGSQFGYKLNFVILMSGLFGIFLQILAVRMGVVTGDDLARNTRLLLLPDDDGRLRFGSKGVHNNTPDKLKYRTLRIFTLWALYFVSEGALIATEFAELLGSAIALNLLFPGLPLYGGVLITCADVMLFLFIYKPQGNFRIFELLIATLVMIVLACYIALLVRTKPNWALVFDGYVPSSTLVQPEALYTGIGIIGAVIMPHAMYLGSHFSTINRIDRSKNSLRFDMEPEVTESNTSNNPTSWAQRSFGVLRTYIANHFPSFDAHLRNRGHRHTRRAEEQATVPALRSDQVQDQTKGLWPVRMTIAEMKTHLPHAAWDIALSLFFFAITINSAILVVAGAAFYYGNNRSAQLSDLYDAFELLKRTLGGAYAILFAIALLAAGQSASITCTLAGQIVSEGFIKWRTNPFLRRLVTRIITMIPSLAIAIGVGRQGLDEALIASQVTLSFALPFVLVPLIAVTSMNKKMTVE</sequence>
<dbReference type="NCBIfam" id="NF037982">
    <property type="entry name" value="Nramp_1"/>
    <property type="match status" value="1"/>
</dbReference>
<feature type="transmembrane region" description="Helical" evidence="5">
    <location>
        <begin position="474"/>
        <end position="496"/>
    </location>
</feature>
<evidence type="ECO:0000256" key="3">
    <source>
        <dbReference type="ARBA" id="ARBA00022989"/>
    </source>
</evidence>
<dbReference type="GO" id="GO:0005886">
    <property type="term" value="C:plasma membrane"/>
    <property type="evidence" value="ECO:0007669"/>
    <property type="project" value="TreeGrafter"/>
</dbReference>
<dbReference type="OrthoDB" id="409173at2759"/>
<evidence type="ECO:0000256" key="5">
    <source>
        <dbReference type="SAM" id="Phobius"/>
    </source>
</evidence>
<evidence type="ECO:0000313" key="7">
    <source>
        <dbReference type="Proteomes" id="UP000245771"/>
    </source>
</evidence>
<feature type="transmembrane region" description="Helical" evidence="5">
    <location>
        <begin position="182"/>
        <end position="200"/>
    </location>
</feature>
<feature type="transmembrane region" description="Helical" evidence="5">
    <location>
        <begin position="151"/>
        <end position="170"/>
    </location>
</feature>
<organism evidence="6 7">
    <name type="scientific">Meira miltonrushii</name>
    <dbReference type="NCBI Taxonomy" id="1280837"/>
    <lineage>
        <taxon>Eukaryota</taxon>
        <taxon>Fungi</taxon>
        <taxon>Dikarya</taxon>
        <taxon>Basidiomycota</taxon>
        <taxon>Ustilaginomycotina</taxon>
        <taxon>Exobasidiomycetes</taxon>
        <taxon>Exobasidiales</taxon>
        <taxon>Brachybasidiaceae</taxon>
        <taxon>Meira</taxon>
    </lineage>
</organism>
<comment type="subcellular location">
    <subcellularLocation>
        <location evidence="1">Membrane</location>
        <topology evidence="1">Multi-pass membrane protein</topology>
    </subcellularLocation>
</comment>
<evidence type="ECO:0000256" key="1">
    <source>
        <dbReference type="ARBA" id="ARBA00004141"/>
    </source>
</evidence>